<evidence type="ECO:0000256" key="1">
    <source>
        <dbReference type="SAM" id="Phobius"/>
    </source>
</evidence>
<gene>
    <name evidence="2" type="ORF">EZS26_001762</name>
</gene>
<protein>
    <submittedName>
        <fullName evidence="2">Uncharacterized protein</fullName>
    </submittedName>
</protein>
<comment type="caution">
    <text evidence="2">The sequence shown here is derived from an EMBL/GenBank/DDBJ whole genome shotgun (WGS) entry which is preliminary data.</text>
</comment>
<accession>A0A5M8P168</accession>
<feature type="transmembrane region" description="Helical" evidence="1">
    <location>
        <begin position="75"/>
        <end position="96"/>
    </location>
</feature>
<keyword evidence="1" id="KW-1133">Transmembrane helix</keyword>
<sequence length="106" mass="12018">MIMDTMPLYWIIGVIVFLCAYAGLTVVVVRKKIKTATPRQLVSLYMLLKGLKLLAFFALIAVYLLSIKIESKRVVLISVAAYFISLLFDTLYLASVEKNLKKNDKK</sequence>
<keyword evidence="1" id="KW-0812">Transmembrane</keyword>
<organism evidence="2 3">
    <name type="scientific">Candidatus Ordinivivax streblomastigis</name>
    <dbReference type="NCBI Taxonomy" id="2540710"/>
    <lineage>
        <taxon>Bacteria</taxon>
        <taxon>Pseudomonadati</taxon>
        <taxon>Bacteroidota</taxon>
        <taxon>Bacteroidia</taxon>
        <taxon>Bacteroidales</taxon>
        <taxon>Candidatus Ordinivivax</taxon>
    </lineage>
</organism>
<reference evidence="2 3" key="1">
    <citation type="submission" date="2019-03" db="EMBL/GenBank/DDBJ databases">
        <title>Single cell metagenomics reveals metabolic interactions within the superorganism composed of flagellate Streblomastix strix and complex community of Bacteroidetes bacteria on its surface.</title>
        <authorList>
            <person name="Treitli S.C."/>
            <person name="Kolisko M."/>
            <person name="Husnik F."/>
            <person name="Keeling P."/>
            <person name="Hampl V."/>
        </authorList>
    </citation>
    <scope>NUCLEOTIDE SEQUENCE [LARGE SCALE GENOMIC DNA]</scope>
    <source>
        <strain evidence="2">St1</strain>
    </source>
</reference>
<dbReference type="EMBL" id="SNRX01000010">
    <property type="protein sequence ID" value="KAA6302161.1"/>
    <property type="molecule type" value="Genomic_DNA"/>
</dbReference>
<name>A0A5M8P168_9BACT</name>
<evidence type="ECO:0000313" key="2">
    <source>
        <dbReference type="EMBL" id="KAA6302161.1"/>
    </source>
</evidence>
<evidence type="ECO:0000313" key="3">
    <source>
        <dbReference type="Proteomes" id="UP000324575"/>
    </source>
</evidence>
<dbReference type="Proteomes" id="UP000324575">
    <property type="component" value="Unassembled WGS sequence"/>
</dbReference>
<feature type="transmembrane region" description="Helical" evidence="1">
    <location>
        <begin position="6"/>
        <end position="29"/>
    </location>
</feature>
<feature type="transmembrane region" description="Helical" evidence="1">
    <location>
        <begin position="50"/>
        <end position="69"/>
    </location>
</feature>
<keyword evidence="1" id="KW-0472">Membrane</keyword>
<proteinExistence type="predicted"/>
<dbReference type="AlphaFoldDB" id="A0A5M8P168"/>